<evidence type="ECO:0000256" key="1">
    <source>
        <dbReference type="SAM" id="MobiDB-lite"/>
    </source>
</evidence>
<sequence>MRRIGKNHECIQSLRYRDGYLIYGIVEHILRHDWNWTITEDNANKWLASIPCHIDVSCETYRCKDEEGNDNFVINACAREKIKDAKSTKCTNNLKDGLGAYCTNPDYPVCSQCYGAKCNENRINLELPKSKTKKPPERNAKTNKLGPGPASTTNKKVRGTTTKPPPTANKTSALRCLLEAICKASDDTDPSKLSRRFALRKPKKSKKHPICMDRTKLDERMKNVKDPKFNQYEGLSIELKGSKKKKEMKMMFLDEYLLAIVD</sequence>
<reference evidence="3" key="2">
    <citation type="submission" date="2016-06" db="UniProtKB">
        <authorList>
            <consortium name="WormBaseParasite"/>
        </authorList>
    </citation>
    <scope>IDENTIFICATION</scope>
</reference>
<organism evidence="2 3">
    <name type="scientific">Globodera pallida</name>
    <name type="common">Potato cyst nematode worm</name>
    <name type="synonym">Heterodera pallida</name>
    <dbReference type="NCBI Taxonomy" id="36090"/>
    <lineage>
        <taxon>Eukaryota</taxon>
        <taxon>Metazoa</taxon>
        <taxon>Ecdysozoa</taxon>
        <taxon>Nematoda</taxon>
        <taxon>Chromadorea</taxon>
        <taxon>Rhabditida</taxon>
        <taxon>Tylenchina</taxon>
        <taxon>Tylenchomorpha</taxon>
        <taxon>Tylenchoidea</taxon>
        <taxon>Heteroderidae</taxon>
        <taxon>Heteroderinae</taxon>
        <taxon>Globodera</taxon>
    </lineage>
</organism>
<protein>
    <submittedName>
        <fullName evidence="3">AWS domain-containing protein</fullName>
    </submittedName>
</protein>
<feature type="region of interest" description="Disordered" evidence="1">
    <location>
        <begin position="127"/>
        <end position="169"/>
    </location>
</feature>
<proteinExistence type="predicted"/>
<dbReference type="AlphaFoldDB" id="A0A183BJE9"/>
<evidence type="ECO:0000313" key="2">
    <source>
        <dbReference type="Proteomes" id="UP000050741"/>
    </source>
</evidence>
<keyword evidence="2" id="KW-1185">Reference proteome</keyword>
<dbReference type="WBParaSite" id="GPLIN_000072800">
    <property type="protein sequence ID" value="GPLIN_000072800"/>
    <property type="gene ID" value="GPLIN_000072800"/>
</dbReference>
<name>A0A183BJE9_GLOPA</name>
<reference evidence="2" key="1">
    <citation type="submission" date="2014-05" db="EMBL/GenBank/DDBJ databases">
        <title>The genome and life-stage specific transcriptomes of Globodera pallida elucidate key aspects of plant parasitism by a cyst nematode.</title>
        <authorList>
            <person name="Cotton J.A."/>
            <person name="Lilley C.J."/>
            <person name="Jones L.M."/>
            <person name="Kikuchi T."/>
            <person name="Reid A.J."/>
            <person name="Thorpe P."/>
            <person name="Tsai I.J."/>
            <person name="Beasley H."/>
            <person name="Blok V."/>
            <person name="Cock P.J.A."/>
            <person name="Van den Akker S.E."/>
            <person name="Holroyd N."/>
            <person name="Hunt M."/>
            <person name="Mantelin S."/>
            <person name="Naghra H."/>
            <person name="Pain A."/>
            <person name="Palomares-Rius J.E."/>
            <person name="Zarowiecki M."/>
            <person name="Berriman M."/>
            <person name="Jones J.T."/>
            <person name="Urwin P.E."/>
        </authorList>
    </citation>
    <scope>NUCLEOTIDE SEQUENCE [LARGE SCALE GENOMIC DNA]</scope>
    <source>
        <strain evidence="2">Lindley</strain>
    </source>
</reference>
<dbReference type="Proteomes" id="UP000050741">
    <property type="component" value="Unassembled WGS sequence"/>
</dbReference>
<evidence type="ECO:0000313" key="3">
    <source>
        <dbReference type="WBParaSite" id="GPLIN_000072800"/>
    </source>
</evidence>
<accession>A0A183BJE9</accession>